<reference evidence="1" key="1">
    <citation type="submission" date="2021-08" db="EMBL/GenBank/DDBJ databases">
        <title>WGS assembly of Ceratopteris richardii.</title>
        <authorList>
            <person name="Marchant D.B."/>
            <person name="Chen G."/>
            <person name="Jenkins J."/>
            <person name="Shu S."/>
            <person name="Leebens-Mack J."/>
            <person name="Grimwood J."/>
            <person name="Schmutz J."/>
            <person name="Soltis P."/>
            <person name="Soltis D."/>
            <person name="Chen Z.-H."/>
        </authorList>
    </citation>
    <scope>NUCLEOTIDE SEQUENCE</scope>
    <source>
        <strain evidence="1">Whitten #5841</strain>
        <tissue evidence="1">Leaf</tissue>
    </source>
</reference>
<keyword evidence="2" id="KW-1185">Reference proteome</keyword>
<dbReference type="AlphaFoldDB" id="A0A8T2SN38"/>
<protein>
    <submittedName>
        <fullName evidence="1">Uncharacterized protein</fullName>
    </submittedName>
</protein>
<accession>A0A8T2SN38</accession>
<comment type="caution">
    <text evidence="1">The sequence shown here is derived from an EMBL/GenBank/DDBJ whole genome shotgun (WGS) entry which is preliminary data.</text>
</comment>
<dbReference type="Proteomes" id="UP000825935">
    <property type="component" value="Chromosome 18"/>
</dbReference>
<dbReference type="EMBL" id="CM035423">
    <property type="protein sequence ID" value="KAH7365315.1"/>
    <property type="molecule type" value="Genomic_DNA"/>
</dbReference>
<evidence type="ECO:0000313" key="2">
    <source>
        <dbReference type="Proteomes" id="UP000825935"/>
    </source>
</evidence>
<proteinExistence type="predicted"/>
<name>A0A8T2SN38_CERRI</name>
<gene>
    <name evidence="1" type="ORF">KP509_18G020400</name>
</gene>
<evidence type="ECO:0000313" key="1">
    <source>
        <dbReference type="EMBL" id="KAH7365315.1"/>
    </source>
</evidence>
<organism evidence="1 2">
    <name type="scientific">Ceratopteris richardii</name>
    <name type="common">Triangle waterfern</name>
    <dbReference type="NCBI Taxonomy" id="49495"/>
    <lineage>
        <taxon>Eukaryota</taxon>
        <taxon>Viridiplantae</taxon>
        <taxon>Streptophyta</taxon>
        <taxon>Embryophyta</taxon>
        <taxon>Tracheophyta</taxon>
        <taxon>Polypodiopsida</taxon>
        <taxon>Polypodiidae</taxon>
        <taxon>Polypodiales</taxon>
        <taxon>Pteridineae</taxon>
        <taxon>Pteridaceae</taxon>
        <taxon>Parkerioideae</taxon>
        <taxon>Ceratopteris</taxon>
    </lineage>
</organism>
<sequence>MCVCEREVISLHLSTTVVECAHRMHVQREKWKNLNSRLIGRSRSRQAHREREGERETVEMALSAQCVERVRGRCEDGAPGGRGVYVGDEHVWRRATTMEEEREREPQRAAHTWVVAQML</sequence>